<feature type="transmembrane region" description="Helical" evidence="9">
    <location>
        <begin position="30"/>
        <end position="51"/>
    </location>
</feature>
<organism evidence="10">
    <name type="scientific">hydrothermal vent metagenome</name>
    <dbReference type="NCBI Taxonomy" id="652676"/>
    <lineage>
        <taxon>unclassified sequences</taxon>
        <taxon>metagenomes</taxon>
        <taxon>ecological metagenomes</taxon>
    </lineage>
</organism>
<keyword evidence="7 9" id="KW-1133">Transmembrane helix</keyword>
<feature type="transmembrane region" description="Helical" evidence="9">
    <location>
        <begin position="71"/>
        <end position="92"/>
    </location>
</feature>
<evidence type="ECO:0000256" key="3">
    <source>
        <dbReference type="ARBA" id="ARBA00022448"/>
    </source>
</evidence>
<dbReference type="NCBIfam" id="TIGR04407">
    <property type="entry name" value="LptF_YjgP"/>
    <property type="match status" value="1"/>
</dbReference>
<dbReference type="GO" id="GO:0043190">
    <property type="term" value="C:ATP-binding cassette (ABC) transporter complex"/>
    <property type="evidence" value="ECO:0007669"/>
    <property type="project" value="InterPro"/>
</dbReference>
<evidence type="ECO:0000256" key="1">
    <source>
        <dbReference type="ARBA" id="ARBA00004429"/>
    </source>
</evidence>
<reference evidence="10" key="1">
    <citation type="submission" date="2018-06" db="EMBL/GenBank/DDBJ databases">
        <authorList>
            <person name="Zhirakovskaya E."/>
        </authorList>
    </citation>
    <scope>NUCLEOTIDE SEQUENCE</scope>
</reference>
<evidence type="ECO:0000256" key="7">
    <source>
        <dbReference type="ARBA" id="ARBA00022989"/>
    </source>
</evidence>
<dbReference type="GO" id="GO:0015920">
    <property type="term" value="P:lipopolysaccharide transport"/>
    <property type="evidence" value="ECO:0007669"/>
    <property type="project" value="TreeGrafter"/>
</dbReference>
<dbReference type="GO" id="GO:0055085">
    <property type="term" value="P:transmembrane transport"/>
    <property type="evidence" value="ECO:0007669"/>
    <property type="project" value="InterPro"/>
</dbReference>
<feature type="transmembrane region" description="Helical" evidence="9">
    <location>
        <begin position="347"/>
        <end position="371"/>
    </location>
</feature>
<evidence type="ECO:0000256" key="6">
    <source>
        <dbReference type="ARBA" id="ARBA00022692"/>
    </source>
</evidence>
<keyword evidence="8 9" id="KW-0472">Membrane</keyword>
<evidence type="ECO:0000256" key="5">
    <source>
        <dbReference type="ARBA" id="ARBA00022519"/>
    </source>
</evidence>
<dbReference type="Pfam" id="PF03739">
    <property type="entry name" value="LptF_LptG"/>
    <property type="match status" value="1"/>
</dbReference>
<accession>A0A3B1BBK3</accession>
<dbReference type="PANTHER" id="PTHR33529:SF7">
    <property type="entry name" value="LIPOPOLYSACCHARIDE EXPORT SYSTEM PERMEASE PROTEIN LPTF"/>
    <property type="match status" value="1"/>
</dbReference>
<proteinExistence type="predicted"/>
<feature type="transmembrane region" description="Helical" evidence="9">
    <location>
        <begin position="281"/>
        <end position="302"/>
    </location>
</feature>
<gene>
    <name evidence="10" type="ORF">MNBD_GAMMA20-1745</name>
</gene>
<feature type="transmembrane region" description="Helical" evidence="9">
    <location>
        <begin position="314"/>
        <end position="335"/>
    </location>
</feature>
<dbReference type="AlphaFoldDB" id="A0A3B1BBK3"/>
<protein>
    <recommendedName>
        <fullName evidence="2">Lipopolysaccharide export system permease protein LptF</fullName>
    </recommendedName>
</protein>
<dbReference type="InterPro" id="IPR030922">
    <property type="entry name" value="LptF"/>
</dbReference>
<name>A0A3B1BBK3_9ZZZZ</name>
<evidence type="ECO:0000256" key="2">
    <source>
        <dbReference type="ARBA" id="ARBA00014213"/>
    </source>
</evidence>
<feature type="transmembrane region" description="Helical" evidence="9">
    <location>
        <begin position="113"/>
        <end position="134"/>
    </location>
</feature>
<dbReference type="EMBL" id="UOFU01000269">
    <property type="protein sequence ID" value="VAX02397.1"/>
    <property type="molecule type" value="Genomic_DNA"/>
</dbReference>
<dbReference type="PANTHER" id="PTHR33529">
    <property type="entry name" value="SLR0882 PROTEIN-RELATED"/>
    <property type="match status" value="1"/>
</dbReference>
<dbReference type="InterPro" id="IPR005495">
    <property type="entry name" value="LptG/LptF_permease"/>
</dbReference>
<keyword evidence="6 9" id="KW-0812">Transmembrane</keyword>
<evidence type="ECO:0000256" key="8">
    <source>
        <dbReference type="ARBA" id="ARBA00023136"/>
    </source>
</evidence>
<evidence type="ECO:0000256" key="9">
    <source>
        <dbReference type="SAM" id="Phobius"/>
    </source>
</evidence>
<keyword evidence="4" id="KW-1003">Cell membrane</keyword>
<sequence length="385" mass="43129">MSQDLSSVNHSGPNFLIIDRYLAKEVVQTLLAVLLVLLLIFLGRFFALYLSDALAGRISAAIVLDMLMLRTVTALSMMFPFALYVAVLLAFGRLYKDNEMTALAAGGMGMGRVLRTVLVVGLLLAALVSVFSLWTTPWAHEASTRLQEQTAATNAFAAVTAGRFSEVGGANRVFYVEALSEDRSELQDVFVSDRRQGRLTLFSARSGYRYRDSDTGVLYLALVDGYRYEGLPGEVDFRIYRFDKHAVRLDEGAVKKVERRLWALPTERLWGSSHLNEIAELQWRLAMPIATFLLALLGALLSRTSPRQGRFGKLFVAILLFIIYYNTLGVAKNWVERGVVPAELGLWWVHAILLALLGWLAVRQVGARWLLDRLRGRVRLQRVAD</sequence>
<comment type="subcellular location">
    <subcellularLocation>
        <location evidence="1">Cell inner membrane</location>
        <topology evidence="1">Multi-pass membrane protein</topology>
    </subcellularLocation>
</comment>
<evidence type="ECO:0000313" key="10">
    <source>
        <dbReference type="EMBL" id="VAX02397.1"/>
    </source>
</evidence>
<keyword evidence="3" id="KW-0813">Transport</keyword>
<keyword evidence="5" id="KW-0997">Cell inner membrane</keyword>
<evidence type="ECO:0000256" key="4">
    <source>
        <dbReference type="ARBA" id="ARBA00022475"/>
    </source>
</evidence>